<dbReference type="SMART" id="SM01057">
    <property type="entry name" value="Carb_anhydrase"/>
    <property type="match status" value="1"/>
</dbReference>
<feature type="compositionally biased region" description="Polar residues" evidence="2">
    <location>
        <begin position="10"/>
        <end position="21"/>
    </location>
</feature>
<dbReference type="Gene3D" id="3.10.200.10">
    <property type="entry name" value="Alpha carbonic anhydrase"/>
    <property type="match status" value="1"/>
</dbReference>
<dbReference type="InterPro" id="IPR001148">
    <property type="entry name" value="CA_dom"/>
</dbReference>
<keyword evidence="4" id="KW-0675">Receptor</keyword>
<dbReference type="PANTHER" id="PTHR18952:SF84">
    <property type="entry name" value="CARBONIC ANHYDRASE 14"/>
    <property type="match status" value="1"/>
</dbReference>
<reference evidence="4 5" key="1">
    <citation type="submission" date="2014-04" db="EMBL/GenBank/DDBJ databases">
        <title>Genome evolution of avian class.</title>
        <authorList>
            <person name="Zhang G."/>
            <person name="Li C."/>
        </authorList>
    </citation>
    <scope>NUCLEOTIDE SEQUENCE [LARGE SCALE GENOMIC DNA]</scope>
    <source>
        <strain evidence="4">BGI_N324</strain>
    </source>
</reference>
<accession>A0A091L1K0</accession>
<dbReference type="SUPFAM" id="SSF51069">
    <property type="entry name" value="Carbonic anhydrase"/>
    <property type="match status" value="1"/>
</dbReference>
<dbReference type="AlphaFoldDB" id="A0A091L1K0"/>
<feature type="non-terminal residue" evidence="4">
    <location>
        <position position="220"/>
    </location>
</feature>
<feature type="region of interest" description="Disordered" evidence="2">
    <location>
        <begin position="1"/>
        <end position="21"/>
    </location>
</feature>
<gene>
    <name evidence="4" type="ORF">N324_07678</name>
</gene>
<name>A0A091L1K0_9AVES</name>
<dbReference type="InterPro" id="IPR036398">
    <property type="entry name" value="CA_dom_sf"/>
</dbReference>
<evidence type="ECO:0000313" key="4">
    <source>
        <dbReference type="EMBL" id="KFP45598.1"/>
    </source>
</evidence>
<comment type="similarity">
    <text evidence="1">Belongs to the alpha-carbonic anhydrase family.</text>
</comment>
<protein>
    <submittedName>
        <fullName evidence="4">Receptor-type tyrosine-protein phosphatase gamma</fullName>
    </submittedName>
</protein>
<dbReference type="GO" id="GO:0005886">
    <property type="term" value="C:plasma membrane"/>
    <property type="evidence" value="ECO:0007669"/>
    <property type="project" value="TreeGrafter"/>
</dbReference>
<evidence type="ECO:0000256" key="2">
    <source>
        <dbReference type="SAM" id="MobiDB-lite"/>
    </source>
</evidence>
<dbReference type="GO" id="GO:0004089">
    <property type="term" value="F:carbonate dehydratase activity"/>
    <property type="evidence" value="ECO:0007669"/>
    <property type="project" value="InterPro"/>
</dbReference>
<sequence length="220" mass="24662">TGTYGPEHWVTSSEKCGGSHQSPIDIVDHQAHVGVEYQELQLDGFDNESSNKTWMKNTGKTEYSLFLPKQFTESGAGLPGRFKAEKVEFHWGQSNGSAGSEHSINGKRFPVEMQIYFYNPDDFDSFGTAVLENRVVGAMAVFFQVSQRDNPALDPIIHGLKGVVHHEKETFLDPFVLRDLLPTSLGSYYRYAGSLTTPPCSEIVEWIVFRKAVPISYHQV</sequence>
<dbReference type="InterPro" id="IPR023561">
    <property type="entry name" value="Carbonic_anhydrase_a-class"/>
</dbReference>
<dbReference type="PANTHER" id="PTHR18952">
    <property type="entry name" value="CARBONIC ANHYDRASE"/>
    <property type="match status" value="1"/>
</dbReference>
<proteinExistence type="inferred from homology"/>
<keyword evidence="5" id="KW-1185">Reference proteome</keyword>
<feature type="non-terminal residue" evidence="4">
    <location>
        <position position="1"/>
    </location>
</feature>
<evidence type="ECO:0000256" key="1">
    <source>
        <dbReference type="ARBA" id="ARBA00010718"/>
    </source>
</evidence>
<evidence type="ECO:0000259" key="3">
    <source>
        <dbReference type="PROSITE" id="PS51144"/>
    </source>
</evidence>
<dbReference type="EMBL" id="KK763426">
    <property type="protein sequence ID" value="KFP45598.1"/>
    <property type="molecule type" value="Genomic_DNA"/>
</dbReference>
<organism evidence="4 5">
    <name type="scientific">Chlamydotis macqueenii</name>
    <name type="common">Macqueen's bustard</name>
    <dbReference type="NCBI Taxonomy" id="187382"/>
    <lineage>
        <taxon>Eukaryota</taxon>
        <taxon>Metazoa</taxon>
        <taxon>Chordata</taxon>
        <taxon>Craniata</taxon>
        <taxon>Vertebrata</taxon>
        <taxon>Euteleostomi</taxon>
        <taxon>Archelosauria</taxon>
        <taxon>Archosauria</taxon>
        <taxon>Dinosauria</taxon>
        <taxon>Saurischia</taxon>
        <taxon>Theropoda</taxon>
        <taxon>Coelurosauria</taxon>
        <taxon>Aves</taxon>
        <taxon>Neognathae</taxon>
        <taxon>Neoaves</taxon>
        <taxon>Otidimorphae</taxon>
        <taxon>Otidiformes</taxon>
        <taxon>Otididae</taxon>
        <taxon>Chlamydotis</taxon>
    </lineage>
</organism>
<dbReference type="PROSITE" id="PS51144">
    <property type="entry name" value="ALPHA_CA_2"/>
    <property type="match status" value="1"/>
</dbReference>
<evidence type="ECO:0000313" key="5">
    <source>
        <dbReference type="Proteomes" id="UP000053330"/>
    </source>
</evidence>
<dbReference type="Pfam" id="PF00194">
    <property type="entry name" value="Carb_anhydrase"/>
    <property type="match status" value="1"/>
</dbReference>
<dbReference type="Proteomes" id="UP000053330">
    <property type="component" value="Unassembled WGS sequence"/>
</dbReference>
<dbReference type="GO" id="GO:0008270">
    <property type="term" value="F:zinc ion binding"/>
    <property type="evidence" value="ECO:0007669"/>
    <property type="project" value="InterPro"/>
</dbReference>
<feature type="domain" description="Alpha-carbonic anhydrase" evidence="3">
    <location>
        <begin position="1"/>
        <end position="220"/>
    </location>
</feature>